<dbReference type="InterPro" id="IPR003961">
    <property type="entry name" value="FN3_dom"/>
</dbReference>
<dbReference type="Proteomes" id="UP001346869">
    <property type="component" value="Unassembled WGS sequence"/>
</dbReference>
<feature type="domain" description="Fibronectin type-III" evidence="5">
    <location>
        <begin position="321"/>
        <end position="417"/>
    </location>
</feature>
<dbReference type="PROSITE" id="PS50853">
    <property type="entry name" value="FN3"/>
    <property type="match status" value="2"/>
</dbReference>
<accession>A0AAN8AWZ1</accession>
<dbReference type="InterPro" id="IPR036116">
    <property type="entry name" value="FN3_sf"/>
</dbReference>
<keyword evidence="1 2" id="KW-0175">Coiled coil</keyword>
<dbReference type="InterPro" id="IPR013783">
    <property type="entry name" value="Ig-like_fold"/>
</dbReference>
<dbReference type="SUPFAM" id="SSF49899">
    <property type="entry name" value="Concanavalin A-like lectins/glucanases"/>
    <property type="match status" value="1"/>
</dbReference>
<gene>
    <name evidence="6" type="ORF">PBY51_004261</name>
</gene>
<feature type="compositionally biased region" description="Basic and acidic residues" evidence="3">
    <location>
        <begin position="57"/>
        <end position="84"/>
    </location>
</feature>
<name>A0AAN8AWZ1_ELEMC</name>
<dbReference type="Pfam" id="PF00622">
    <property type="entry name" value="SPRY"/>
    <property type="match status" value="1"/>
</dbReference>
<feature type="region of interest" description="Disordered" evidence="3">
    <location>
        <begin position="51"/>
        <end position="84"/>
    </location>
</feature>
<dbReference type="PRINTS" id="PR01407">
    <property type="entry name" value="BUTYPHLNCDUF"/>
</dbReference>
<dbReference type="InterPro" id="IPR001870">
    <property type="entry name" value="B30.2/SPRY"/>
</dbReference>
<reference evidence="6 7" key="1">
    <citation type="journal article" date="2023" name="Genes (Basel)">
        <title>Chromosome-Level Genome Assembly and Circadian Gene Repertoire of the Patagonia Blennie Eleginops maclovinus-The Closest Ancestral Proxy of Antarctic Cryonotothenioids.</title>
        <authorList>
            <person name="Cheng C.C."/>
            <person name="Rivera-Colon A.G."/>
            <person name="Minhas B.F."/>
            <person name="Wilson L."/>
            <person name="Rayamajhi N."/>
            <person name="Vargas-Chacoff L."/>
            <person name="Catchen J.M."/>
        </authorList>
    </citation>
    <scope>NUCLEOTIDE SEQUENCE [LARGE SCALE GENOMIC DNA]</scope>
    <source>
        <strain evidence="6">JMC-PN-2008</strain>
    </source>
</reference>
<dbReference type="InterPro" id="IPR050617">
    <property type="entry name" value="E3_ligase_FN3/SPRY"/>
</dbReference>
<dbReference type="InterPro" id="IPR013320">
    <property type="entry name" value="ConA-like_dom_sf"/>
</dbReference>
<evidence type="ECO:0000256" key="1">
    <source>
        <dbReference type="ARBA" id="ARBA00023054"/>
    </source>
</evidence>
<dbReference type="CDD" id="cd00063">
    <property type="entry name" value="FN3"/>
    <property type="match status" value="2"/>
</dbReference>
<feature type="coiled-coil region" evidence="2">
    <location>
        <begin position="173"/>
        <end position="258"/>
    </location>
</feature>
<evidence type="ECO:0000259" key="5">
    <source>
        <dbReference type="PROSITE" id="PS50853"/>
    </source>
</evidence>
<dbReference type="Gene3D" id="2.60.120.920">
    <property type="match status" value="1"/>
</dbReference>
<dbReference type="Gene3D" id="2.60.40.10">
    <property type="entry name" value="Immunoglobulins"/>
    <property type="match status" value="2"/>
</dbReference>
<feature type="region of interest" description="Disordered" evidence="3">
    <location>
        <begin position="1"/>
        <end position="25"/>
    </location>
</feature>
<organism evidence="6 7">
    <name type="scientific">Eleginops maclovinus</name>
    <name type="common">Patagonian blennie</name>
    <name type="synonym">Eleginus maclovinus</name>
    <dbReference type="NCBI Taxonomy" id="56733"/>
    <lineage>
        <taxon>Eukaryota</taxon>
        <taxon>Metazoa</taxon>
        <taxon>Chordata</taxon>
        <taxon>Craniata</taxon>
        <taxon>Vertebrata</taxon>
        <taxon>Euteleostomi</taxon>
        <taxon>Actinopterygii</taxon>
        <taxon>Neopterygii</taxon>
        <taxon>Teleostei</taxon>
        <taxon>Neoteleostei</taxon>
        <taxon>Acanthomorphata</taxon>
        <taxon>Eupercaria</taxon>
        <taxon>Perciformes</taxon>
        <taxon>Notothenioidei</taxon>
        <taxon>Eleginopidae</taxon>
        <taxon>Eleginops</taxon>
    </lineage>
</organism>
<protein>
    <recommendedName>
        <fullName evidence="8">Cardiomyopathy-associated protein 5</fullName>
    </recommendedName>
</protein>
<proteinExistence type="predicted"/>
<evidence type="ECO:0000313" key="7">
    <source>
        <dbReference type="Proteomes" id="UP001346869"/>
    </source>
</evidence>
<dbReference type="SUPFAM" id="SSF49265">
    <property type="entry name" value="Fibronectin type III"/>
    <property type="match status" value="1"/>
</dbReference>
<comment type="caution">
    <text evidence="6">The sequence shown here is derived from an EMBL/GenBank/DDBJ whole genome shotgun (WGS) entry which is preliminary data.</text>
</comment>
<dbReference type="Pfam" id="PF00041">
    <property type="entry name" value="fn3"/>
    <property type="match status" value="1"/>
</dbReference>
<sequence length="689" mass="77400">MPTVEDAPETSPAKEDFLPEIDLHKEDVQQKMEQDVEDVEAQEDIVEELGYEIISEQDGKKMPEPETHRDAEEPKQECGQEKEEKMEMEEAEEKVFGVSPEEEVIEADYDIIDEEEQSQAQLAAELQGMDWFCLTCGCLLSEDDCRSGEHHDHDVTATDQAYEEIKEKLSDWISELQGRSENIEDLVSELELAYNSVEDQFVESEAAMQAQNEEMMALVMEQYNNMSVSMEEEKKAKLEQLYDQIVSFQESIDSAKATLETTAREAETDARSPDEIHASLKAALASAMSLELGPKGLLVFEDYAKGNTSSSNLAQRKGIPVPQRPTLQAQEPGSATSTSVTVYWRVNSGDIIDCFQVYCMEDPLGAVSEEYRVTVKESYCVLEELEPDKTYKVWVMAVNYTGCSLPSERLTFRTAPSVPAIDTERCTVMWDSATLRWSSRKLTPEQSYTLEYCRQYELEGEGLRSISAIKSCEQKVLLQPNENYLFYIKAVNESGASEQSEAALISSKGTRFHLLKASAHPALELSVDETTVHYSQDAHENTQPTDKQYPSILGELLPAHGHYYWETVVSGSTAYRIGVANSTADRNSPLGENSLSWCLQCIPTPTGRYQLLHNDIQSSVFVVEMPERVGTLLDYQLGRLSFYNAHSGQLLGSFCQRFTQPCQPALALEMPGSLEVSMMQEVPEFTKDS</sequence>
<dbReference type="SMART" id="SM00060">
    <property type="entry name" value="FN3"/>
    <property type="match status" value="2"/>
</dbReference>
<dbReference type="InterPro" id="IPR003877">
    <property type="entry name" value="SPRY_dom"/>
</dbReference>
<dbReference type="GO" id="GO:0005737">
    <property type="term" value="C:cytoplasm"/>
    <property type="evidence" value="ECO:0007669"/>
    <property type="project" value="TreeGrafter"/>
</dbReference>
<reference evidence="6 7" key="2">
    <citation type="journal article" date="2023" name="Mol. Biol. Evol.">
        <title>Genomics of Secondarily Temperate Adaptation in the Only Non-Antarctic Icefish.</title>
        <authorList>
            <person name="Rivera-Colon A.G."/>
            <person name="Rayamajhi N."/>
            <person name="Minhas B.F."/>
            <person name="Madrigal G."/>
            <person name="Bilyk K.T."/>
            <person name="Yoon V."/>
            <person name="Hune M."/>
            <person name="Gregory S."/>
            <person name="Cheng C.H.C."/>
            <person name="Catchen J.M."/>
        </authorList>
    </citation>
    <scope>NUCLEOTIDE SEQUENCE [LARGE SCALE GENOMIC DNA]</scope>
    <source>
        <strain evidence="6">JMC-PN-2008</strain>
    </source>
</reference>
<dbReference type="InterPro" id="IPR043136">
    <property type="entry name" value="B30.2/SPRY_sf"/>
</dbReference>
<feature type="domain" description="B30.2/SPRY" evidence="4">
    <location>
        <begin position="492"/>
        <end position="685"/>
    </location>
</feature>
<evidence type="ECO:0008006" key="8">
    <source>
        <dbReference type="Google" id="ProtNLM"/>
    </source>
</evidence>
<feature type="compositionally biased region" description="Basic and acidic residues" evidence="3">
    <location>
        <begin position="12"/>
        <end position="25"/>
    </location>
</feature>
<evidence type="ECO:0000259" key="4">
    <source>
        <dbReference type="PROSITE" id="PS50188"/>
    </source>
</evidence>
<dbReference type="PANTHER" id="PTHR24099:SF7">
    <property type="entry name" value="CARDIOMYOPATHY-ASSOCIATED PROTEIN 5"/>
    <property type="match status" value="1"/>
</dbReference>
<dbReference type="PROSITE" id="PS50188">
    <property type="entry name" value="B302_SPRY"/>
    <property type="match status" value="1"/>
</dbReference>
<dbReference type="PANTHER" id="PTHR24099">
    <property type="entry name" value="E3 UBIQUITIN-PROTEIN LIGASE TRIM36-RELATED"/>
    <property type="match status" value="1"/>
</dbReference>
<evidence type="ECO:0000313" key="6">
    <source>
        <dbReference type="EMBL" id="KAK5871377.1"/>
    </source>
</evidence>
<dbReference type="SUPFAM" id="SSF57845">
    <property type="entry name" value="B-box zinc-binding domain"/>
    <property type="match status" value="1"/>
</dbReference>
<evidence type="ECO:0000256" key="3">
    <source>
        <dbReference type="SAM" id="MobiDB-lite"/>
    </source>
</evidence>
<dbReference type="InterPro" id="IPR003879">
    <property type="entry name" value="Butyrophylin_SPRY"/>
</dbReference>
<keyword evidence="7" id="KW-1185">Reference proteome</keyword>
<evidence type="ECO:0000256" key="2">
    <source>
        <dbReference type="SAM" id="Coils"/>
    </source>
</evidence>
<dbReference type="Gene3D" id="3.30.160.60">
    <property type="entry name" value="Classic Zinc Finger"/>
    <property type="match status" value="1"/>
</dbReference>
<dbReference type="EMBL" id="JAUZQC010000005">
    <property type="protein sequence ID" value="KAK5871377.1"/>
    <property type="molecule type" value="Genomic_DNA"/>
</dbReference>
<feature type="domain" description="Fibronectin type-III" evidence="5">
    <location>
        <begin position="418"/>
        <end position="510"/>
    </location>
</feature>
<dbReference type="AlphaFoldDB" id="A0AAN8AWZ1"/>